<evidence type="ECO:0000313" key="1">
    <source>
        <dbReference type="EMBL" id="EPR31601.1"/>
    </source>
</evidence>
<comment type="caution">
    <text evidence="1">The sequence shown here is derived from an EMBL/GenBank/DDBJ whole genome shotgun (WGS) entry which is preliminary data.</text>
</comment>
<evidence type="ECO:0000313" key="2">
    <source>
        <dbReference type="Proteomes" id="UP000014975"/>
    </source>
</evidence>
<dbReference type="RefSeq" id="WP_020887622.1">
    <property type="nucleotide sequence ID" value="NZ_ATHI01000028.1"/>
</dbReference>
<dbReference type="Proteomes" id="UP000014975">
    <property type="component" value="Unassembled WGS sequence"/>
</dbReference>
<accession>S7T4Q1</accession>
<keyword evidence="2" id="KW-1185">Reference proteome</keyword>
<dbReference type="OrthoDB" id="5470220at2"/>
<dbReference type="eggNOG" id="ENOG50344JF">
    <property type="taxonomic scope" value="Bacteria"/>
</dbReference>
<dbReference type="EMBL" id="ATHI01000028">
    <property type="protein sequence ID" value="EPR31601.1"/>
    <property type="molecule type" value="Genomic_DNA"/>
</dbReference>
<dbReference type="PATRIC" id="fig|1121439.3.peg.2293"/>
<dbReference type="AlphaFoldDB" id="S7T4Q1"/>
<reference evidence="1 2" key="1">
    <citation type="journal article" date="2013" name="Genome Announc.">
        <title>Draft genome sequences for three mercury-methylating, sulfate-reducing bacteria.</title>
        <authorList>
            <person name="Brown S.D."/>
            <person name="Hurt R.A.Jr."/>
            <person name="Gilmour C.C."/>
            <person name="Elias D.A."/>
        </authorList>
    </citation>
    <scope>NUCLEOTIDE SEQUENCE [LARGE SCALE GENOMIC DNA]</scope>
    <source>
        <strain evidence="1 2">DSM 16529</strain>
    </source>
</reference>
<organism evidence="1 2">
    <name type="scientific">Alkalidesulfovibrio alkalitolerans DSM 16529</name>
    <dbReference type="NCBI Taxonomy" id="1121439"/>
    <lineage>
        <taxon>Bacteria</taxon>
        <taxon>Pseudomonadati</taxon>
        <taxon>Thermodesulfobacteriota</taxon>
        <taxon>Desulfovibrionia</taxon>
        <taxon>Desulfovibrionales</taxon>
        <taxon>Desulfovibrionaceae</taxon>
        <taxon>Alkalidesulfovibrio</taxon>
    </lineage>
</organism>
<gene>
    <name evidence="1" type="ORF">dsat_0925</name>
</gene>
<proteinExistence type="predicted"/>
<sequence>MTNISMLFRGRIGLMTILATVFWAAAPCAALPVSVTYDLETSEGRHPPRATLLNMAFEKAVMEQALTVIGVDFPPQRLEALSAFLNPRAQQFVQRYSEISLETGPDGGVATYDVTVNRQGLERLLGQTGVLATAQHAQAYSLEVSPEVSASIREIESMEQLSGLERRDGVSSPHLRIGSVSGGFRAVLSAEGEQWEVAGETIESIWLRAWGGYFSRFERVRDSSPMTLVSVRGWSAAEGARHFVRQLGASPAVAESRLVALTIAPEGVTASFKVRVRDRRGLEDWLSRETSGRGLEYEVGN</sequence>
<protein>
    <submittedName>
        <fullName evidence="1">Uncharacterized protein</fullName>
    </submittedName>
</protein>
<dbReference type="STRING" id="1121439.dsat_0925"/>
<name>S7T4Q1_9BACT</name>